<comment type="caution">
    <text evidence="1">The sequence shown here is derived from an EMBL/GenBank/DDBJ whole genome shotgun (WGS) entry which is preliminary data.</text>
</comment>
<sequence length="140" mass="15252">MKEVEILKESEGFKQNEEESLKSHSLKTSTKAPQSRLESEASCVSSSKCKTHKSSNLLAKKANKKSRKPVVGVGTSNQSDKDSDRGPYLLKQARDLTSSGSTPRKALDLALQGASCSKKSSNGKPNLYIVMCTRYSNNIL</sequence>
<keyword evidence="2" id="KW-1185">Reference proteome</keyword>
<reference evidence="1 2" key="2">
    <citation type="journal article" date="2022" name="Mol. Ecol. Resour.">
        <title>The genomes of chicory, endive, great burdock and yacon provide insights into Asteraceae paleo-polyploidization history and plant inulin production.</title>
        <authorList>
            <person name="Fan W."/>
            <person name="Wang S."/>
            <person name="Wang H."/>
            <person name="Wang A."/>
            <person name="Jiang F."/>
            <person name="Liu H."/>
            <person name="Zhao H."/>
            <person name="Xu D."/>
            <person name="Zhang Y."/>
        </authorList>
    </citation>
    <scope>NUCLEOTIDE SEQUENCE [LARGE SCALE GENOMIC DNA]</scope>
    <source>
        <strain evidence="2">cv. Yunnan</strain>
        <tissue evidence="1">Leaves</tissue>
    </source>
</reference>
<dbReference type="EMBL" id="CM042030">
    <property type="protein sequence ID" value="KAI3787133.1"/>
    <property type="molecule type" value="Genomic_DNA"/>
</dbReference>
<protein>
    <submittedName>
        <fullName evidence="1">Uncharacterized protein</fullName>
    </submittedName>
</protein>
<dbReference type="Proteomes" id="UP001056120">
    <property type="component" value="Linkage Group LG13"/>
</dbReference>
<accession>A0ACB9GU99</accession>
<proteinExistence type="predicted"/>
<gene>
    <name evidence="1" type="ORF">L1987_41367</name>
</gene>
<organism evidence="1 2">
    <name type="scientific">Smallanthus sonchifolius</name>
    <dbReference type="NCBI Taxonomy" id="185202"/>
    <lineage>
        <taxon>Eukaryota</taxon>
        <taxon>Viridiplantae</taxon>
        <taxon>Streptophyta</taxon>
        <taxon>Embryophyta</taxon>
        <taxon>Tracheophyta</taxon>
        <taxon>Spermatophyta</taxon>
        <taxon>Magnoliopsida</taxon>
        <taxon>eudicotyledons</taxon>
        <taxon>Gunneridae</taxon>
        <taxon>Pentapetalae</taxon>
        <taxon>asterids</taxon>
        <taxon>campanulids</taxon>
        <taxon>Asterales</taxon>
        <taxon>Asteraceae</taxon>
        <taxon>Asteroideae</taxon>
        <taxon>Heliantheae alliance</taxon>
        <taxon>Millerieae</taxon>
        <taxon>Smallanthus</taxon>
    </lineage>
</organism>
<reference evidence="2" key="1">
    <citation type="journal article" date="2022" name="Mol. Ecol. Resour.">
        <title>The genomes of chicory, endive, great burdock and yacon provide insights into Asteraceae palaeo-polyploidization history and plant inulin production.</title>
        <authorList>
            <person name="Fan W."/>
            <person name="Wang S."/>
            <person name="Wang H."/>
            <person name="Wang A."/>
            <person name="Jiang F."/>
            <person name="Liu H."/>
            <person name="Zhao H."/>
            <person name="Xu D."/>
            <person name="Zhang Y."/>
        </authorList>
    </citation>
    <scope>NUCLEOTIDE SEQUENCE [LARGE SCALE GENOMIC DNA]</scope>
    <source>
        <strain evidence="2">cv. Yunnan</strain>
    </source>
</reference>
<name>A0ACB9GU99_9ASTR</name>
<evidence type="ECO:0000313" key="2">
    <source>
        <dbReference type="Proteomes" id="UP001056120"/>
    </source>
</evidence>
<evidence type="ECO:0000313" key="1">
    <source>
        <dbReference type="EMBL" id="KAI3787133.1"/>
    </source>
</evidence>